<dbReference type="GO" id="GO:0016787">
    <property type="term" value="F:hydrolase activity"/>
    <property type="evidence" value="ECO:0007669"/>
    <property type="project" value="UniProtKB-KW"/>
</dbReference>
<dbReference type="InterPro" id="IPR005939">
    <property type="entry name" value="BLH_phosphatase-like"/>
</dbReference>
<evidence type="ECO:0000259" key="1">
    <source>
        <dbReference type="Pfam" id="PF04273"/>
    </source>
</evidence>
<dbReference type="STRING" id="658057.SAMN04488032_102288"/>
<dbReference type="Proteomes" id="UP000193307">
    <property type="component" value="Unassembled WGS sequence"/>
</dbReference>
<organism evidence="2 3">
    <name type="scientific">Pacificibacter marinus</name>
    <dbReference type="NCBI Taxonomy" id="658057"/>
    <lineage>
        <taxon>Bacteria</taxon>
        <taxon>Pseudomonadati</taxon>
        <taxon>Pseudomonadota</taxon>
        <taxon>Alphaproteobacteria</taxon>
        <taxon>Rhodobacterales</taxon>
        <taxon>Roseobacteraceae</taxon>
        <taxon>Pacificibacter</taxon>
    </lineage>
</organism>
<dbReference type="Pfam" id="PF04273">
    <property type="entry name" value="BLH_phosphatase"/>
    <property type="match status" value="1"/>
</dbReference>
<reference evidence="2 3" key="1">
    <citation type="submission" date="2017-03" db="EMBL/GenBank/DDBJ databases">
        <authorList>
            <person name="Afonso C.L."/>
            <person name="Miller P.J."/>
            <person name="Scott M.A."/>
            <person name="Spackman E."/>
            <person name="Goraichik I."/>
            <person name="Dimitrov K.M."/>
            <person name="Suarez D.L."/>
            <person name="Swayne D.E."/>
        </authorList>
    </citation>
    <scope>NUCLEOTIDE SEQUENCE [LARGE SCALE GENOMIC DNA]</scope>
    <source>
        <strain evidence="2 3">CECT 7971</strain>
    </source>
</reference>
<dbReference type="SUPFAM" id="SSF52799">
    <property type="entry name" value="(Phosphotyrosine protein) phosphatases II"/>
    <property type="match status" value="1"/>
</dbReference>
<dbReference type="RefSeq" id="WP_085847702.1">
    <property type="nucleotide sequence ID" value="NZ_FNZV01000002.1"/>
</dbReference>
<dbReference type="EMBL" id="FWFW01000002">
    <property type="protein sequence ID" value="SLN24327.1"/>
    <property type="molecule type" value="Genomic_DNA"/>
</dbReference>
<evidence type="ECO:0000313" key="2">
    <source>
        <dbReference type="EMBL" id="SLN24327.1"/>
    </source>
</evidence>
<dbReference type="NCBIfam" id="TIGR01244">
    <property type="entry name" value="TIGR01244 family sulfur transferase"/>
    <property type="match status" value="1"/>
</dbReference>
<evidence type="ECO:0000313" key="3">
    <source>
        <dbReference type="Proteomes" id="UP000193307"/>
    </source>
</evidence>
<dbReference type="OrthoDB" id="9805710at2"/>
<dbReference type="InterPro" id="IPR029021">
    <property type="entry name" value="Prot-tyrosine_phosphatase-like"/>
</dbReference>
<dbReference type="EC" id="3.-.-.-" evidence="2"/>
<proteinExistence type="predicted"/>
<sequence length="138" mass="14983">MDFNVINDQLTVSGQILPQEVSTLAERGFKTLICNRPDEEVEEALQSTALEAAAKAAGLNFRYLPIYPGQFTEEMADEMRTVMTELDGPFYAYCRSGTRSCTLWALSQAGILDAQDIIAQAAAGGYDLSGMAAYLAGR</sequence>
<name>A0A1Y5RSG0_9RHOB</name>
<keyword evidence="3" id="KW-1185">Reference proteome</keyword>
<accession>A0A1Y5RSG0</accession>
<protein>
    <submittedName>
        <fullName evidence="2">Beta-lactamase hydrolase-like protein</fullName>
        <ecNumber evidence="2">3.-.-.-</ecNumber>
    </submittedName>
</protein>
<gene>
    <name evidence="2" type="primary">blh_1</name>
    <name evidence="2" type="ORF">PAM7971_00798</name>
</gene>
<feature type="domain" description="Beta-lactamase hydrolase-like protein phosphatase-like" evidence="1">
    <location>
        <begin position="2"/>
        <end position="110"/>
    </location>
</feature>
<keyword evidence="2" id="KW-0378">Hydrolase</keyword>
<dbReference type="Gene3D" id="3.90.190.10">
    <property type="entry name" value="Protein tyrosine phosphatase superfamily"/>
    <property type="match status" value="1"/>
</dbReference>
<dbReference type="AlphaFoldDB" id="A0A1Y5RSG0"/>